<protein>
    <submittedName>
        <fullName evidence="1">Uncharacterized protein</fullName>
    </submittedName>
</protein>
<evidence type="ECO:0000313" key="2">
    <source>
        <dbReference type="Proteomes" id="UP000267137"/>
    </source>
</evidence>
<name>A0AAE8KBA0_STRIT</name>
<comment type="caution">
    <text evidence="1">The sequence shown here is derived from an EMBL/GenBank/DDBJ whole genome shotgun (WGS) entry which is preliminary data.</text>
</comment>
<gene>
    <name evidence="1" type="ORF">D8827_07010</name>
</gene>
<sequence>MTRLYSVVHNQKYFAIIEDQLAGRISQLNQSNRLKPLFEDDIWDKVIEDYQNLQYIGLDEEDFDMIDEYFG</sequence>
<dbReference type="Proteomes" id="UP000267137">
    <property type="component" value="Unassembled WGS sequence"/>
</dbReference>
<proteinExistence type="predicted"/>
<dbReference type="RefSeq" id="WP_125442565.1">
    <property type="nucleotide sequence ID" value="NZ_RJOO01000004.1"/>
</dbReference>
<dbReference type="AlphaFoldDB" id="A0AAE8KBA0"/>
<organism evidence="1 2">
    <name type="scientific">Streptococcus intermedius</name>
    <dbReference type="NCBI Taxonomy" id="1338"/>
    <lineage>
        <taxon>Bacteria</taxon>
        <taxon>Bacillati</taxon>
        <taxon>Bacillota</taxon>
        <taxon>Bacilli</taxon>
        <taxon>Lactobacillales</taxon>
        <taxon>Streptococcaceae</taxon>
        <taxon>Streptococcus</taxon>
        <taxon>Streptococcus anginosus group</taxon>
    </lineage>
</organism>
<dbReference type="EMBL" id="RJOO01000004">
    <property type="protein sequence ID" value="RSJ22637.1"/>
    <property type="molecule type" value="Genomic_DNA"/>
</dbReference>
<evidence type="ECO:0000313" key="1">
    <source>
        <dbReference type="EMBL" id="RSJ22637.1"/>
    </source>
</evidence>
<reference evidence="1 2" key="1">
    <citation type="submission" date="2018-11" db="EMBL/GenBank/DDBJ databases">
        <title>Species Designations Belie Phenotypic and Genotypic Heterogeneity in Oral Streptococci.</title>
        <authorList>
            <person name="Velsko I."/>
        </authorList>
    </citation>
    <scope>NUCLEOTIDE SEQUENCE [LARGE SCALE GENOMIC DNA]</scope>
    <source>
        <strain evidence="1 2">KLC02</strain>
    </source>
</reference>
<accession>A0AAE8KBA0</accession>